<dbReference type="Gene3D" id="3.10.350.10">
    <property type="entry name" value="LysM domain"/>
    <property type="match status" value="1"/>
</dbReference>
<evidence type="ECO:0000259" key="1">
    <source>
        <dbReference type="Pfam" id="PF01476"/>
    </source>
</evidence>
<reference evidence="2" key="1">
    <citation type="journal article" date="2021" name="Proc. Natl. Acad. Sci. U.S.A.">
        <title>A Catalog of Tens of Thousands of Viruses from Human Metagenomes Reveals Hidden Associations with Chronic Diseases.</title>
        <authorList>
            <person name="Tisza M.J."/>
            <person name="Buck C.B."/>
        </authorList>
    </citation>
    <scope>NUCLEOTIDE SEQUENCE</scope>
    <source>
        <strain evidence="2">Ct9dX1</strain>
    </source>
</reference>
<protein>
    <submittedName>
        <fullName evidence="2">Cell division suppressor protein</fullName>
    </submittedName>
</protein>
<keyword evidence="2" id="KW-0132">Cell division</keyword>
<proteinExistence type="predicted"/>
<dbReference type="GO" id="GO:0051301">
    <property type="term" value="P:cell division"/>
    <property type="evidence" value="ECO:0007669"/>
    <property type="project" value="UniProtKB-KW"/>
</dbReference>
<dbReference type="InterPro" id="IPR018392">
    <property type="entry name" value="LysM"/>
</dbReference>
<accession>A0A8S5TI47</accession>
<dbReference type="SUPFAM" id="SSF54106">
    <property type="entry name" value="LysM domain"/>
    <property type="match status" value="1"/>
</dbReference>
<organism evidence="2">
    <name type="scientific">Myoviridae sp. ct9dX1</name>
    <dbReference type="NCBI Taxonomy" id="2827665"/>
    <lineage>
        <taxon>Viruses</taxon>
        <taxon>Duplodnaviria</taxon>
        <taxon>Heunggongvirae</taxon>
        <taxon>Uroviricota</taxon>
        <taxon>Caudoviricetes</taxon>
    </lineage>
</organism>
<dbReference type="EMBL" id="BK032832">
    <property type="protein sequence ID" value="DAF63004.1"/>
    <property type="molecule type" value="Genomic_DNA"/>
</dbReference>
<dbReference type="CDD" id="cd00118">
    <property type="entry name" value="LysM"/>
    <property type="match status" value="1"/>
</dbReference>
<dbReference type="InterPro" id="IPR036779">
    <property type="entry name" value="LysM_dom_sf"/>
</dbReference>
<evidence type="ECO:0000313" key="2">
    <source>
        <dbReference type="EMBL" id="DAF63004.1"/>
    </source>
</evidence>
<dbReference type="Pfam" id="PF01476">
    <property type="entry name" value="LysM"/>
    <property type="match status" value="1"/>
</dbReference>
<sequence length="95" mass="10788">MKYLIALIGVILVVLSIANSVDAVQPEAQVEVVSYTVHHGDTLWSIANHYAPEHIKDIREFMWQICQDDRNQNLFKAGRLLQPGDHLLIPLSIKK</sequence>
<keyword evidence="2" id="KW-0131">Cell cycle</keyword>
<feature type="domain" description="LysM" evidence="1">
    <location>
        <begin position="35"/>
        <end position="50"/>
    </location>
</feature>
<name>A0A8S5TI47_9CAUD</name>